<feature type="compositionally biased region" description="Polar residues" evidence="1">
    <location>
        <begin position="34"/>
        <end position="48"/>
    </location>
</feature>
<organism evidence="2 3">
    <name type="scientific">Rubus argutus</name>
    <name type="common">Southern blackberry</name>
    <dbReference type="NCBI Taxonomy" id="59490"/>
    <lineage>
        <taxon>Eukaryota</taxon>
        <taxon>Viridiplantae</taxon>
        <taxon>Streptophyta</taxon>
        <taxon>Embryophyta</taxon>
        <taxon>Tracheophyta</taxon>
        <taxon>Spermatophyta</taxon>
        <taxon>Magnoliopsida</taxon>
        <taxon>eudicotyledons</taxon>
        <taxon>Gunneridae</taxon>
        <taxon>Pentapetalae</taxon>
        <taxon>rosids</taxon>
        <taxon>fabids</taxon>
        <taxon>Rosales</taxon>
        <taxon>Rosaceae</taxon>
        <taxon>Rosoideae</taxon>
        <taxon>Rosoideae incertae sedis</taxon>
        <taxon>Rubus</taxon>
    </lineage>
</organism>
<accession>A0AAW1XTK3</accession>
<comment type="caution">
    <text evidence="2">The sequence shown here is derived from an EMBL/GenBank/DDBJ whole genome shotgun (WGS) entry which is preliminary data.</text>
</comment>
<dbReference type="AlphaFoldDB" id="A0AAW1XTK3"/>
<reference evidence="2 3" key="1">
    <citation type="journal article" date="2023" name="G3 (Bethesda)">
        <title>A chromosome-length genome assembly and annotation of blackberry (Rubus argutus, cv. 'Hillquist').</title>
        <authorList>
            <person name="Bruna T."/>
            <person name="Aryal R."/>
            <person name="Dudchenko O."/>
            <person name="Sargent D.J."/>
            <person name="Mead D."/>
            <person name="Buti M."/>
            <person name="Cavallini A."/>
            <person name="Hytonen T."/>
            <person name="Andres J."/>
            <person name="Pham M."/>
            <person name="Weisz D."/>
            <person name="Mascagni F."/>
            <person name="Usai G."/>
            <person name="Natali L."/>
            <person name="Bassil N."/>
            <person name="Fernandez G.E."/>
            <person name="Lomsadze A."/>
            <person name="Armour M."/>
            <person name="Olukolu B."/>
            <person name="Poorten T."/>
            <person name="Britton C."/>
            <person name="Davik J."/>
            <person name="Ashrafi H."/>
            <person name="Aiden E.L."/>
            <person name="Borodovsky M."/>
            <person name="Worthington M."/>
        </authorList>
    </citation>
    <scope>NUCLEOTIDE SEQUENCE [LARGE SCALE GENOMIC DNA]</scope>
    <source>
        <strain evidence="2">PI 553951</strain>
    </source>
</reference>
<evidence type="ECO:0000313" key="2">
    <source>
        <dbReference type="EMBL" id="KAK9938897.1"/>
    </source>
</evidence>
<protein>
    <submittedName>
        <fullName evidence="2">Uncharacterized protein</fullName>
    </submittedName>
</protein>
<keyword evidence="3" id="KW-1185">Reference proteome</keyword>
<dbReference type="Proteomes" id="UP001457282">
    <property type="component" value="Unassembled WGS sequence"/>
</dbReference>
<proteinExistence type="predicted"/>
<dbReference type="EMBL" id="JBEDUW010000003">
    <property type="protein sequence ID" value="KAK9938897.1"/>
    <property type="molecule type" value="Genomic_DNA"/>
</dbReference>
<evidence type="ECO:0000256" key="1">
    <source>
        <dbReference type="SAM" id="MobiDB-lite"/>
    </source>
</evidence>
<name>A0AAW1XTK3_RUBAR</name>
<gene>
    <name evidence="2" type="ORF">M0R45_015609</name>
</gene>
<evidence type="ECO:0000313" key="3">
    <source>
        <dbReference type="Proteomes" id="UP001457282"/>
    </source>
</evidence>
<feature type="region of interest" description="Disordered" evidence="1">
    <location>
        <begin position="1"/>
        <end position="85"/>
    </location>
</feature>
<sequence>MKSRPRNQSHQTRAQARCFHHGASFSAPIRSRRSAQPDTDSHNPQLFLTMSPPSSHPPQRHRHQLSESPLEKPMAAPSSHCRRDPVKPIVAVAASKSAKHGLCRRNQKN</sequence>